<dbReference type="SUPFAM" id="SSF51735">
    <property type="entry name" value="NAD(P)-binding Rossmann-fold domains"/>
    <property type="match status" value="1"/>
</dbReference>
<dbReference type="Pfam" id="PF10728">
    <property type="entry name" value="DUF2520"/>
    <property type="match status" value="1"/>
</dbReference>
<accession>A0A2A4G641</accession>
<dbReference type="InterPro" id="IPR018931">
    <property type="entry name" value="DUF2520"/>
</dbReference>
<dbReference type="InterPro" id="IPR036291">
    <property type="entry name" value="NAD(P)-bd_dom_sf"/>
</dbReference>
<organism evidence="2 3">
    <name type="scientific">Sediminicola luteus</name>
    <dbReference type="NCBI Taxonomy" id="319238"/>
    <lineage>
        <taxon>Bacteria</taxon>
        <taxon>Pseudomonadati</taxon>
        <taxon>Bacteroidota</taxon>
        <taxon>Flavobacteriia</taxon>
        <taxon>Flavobacteriales</taxon>
        <taxon>Flavobacteriaceae</taxon>
        <taxon>Sediminicola</taxon>
    </lineage>
</organism>
<dbReference type="Gene3D" id="1.10.1040.20">
    <property type="entry name" value="ProC-like, C-terminal domain"/>
    <property type="match status" value="1"/>
</dbReference>
<keyword evidence="3" id="KW-1185">Reference proteome</keyword>
<comment type="caution">
    <text evidence="2">The sequence shown here is derived from an EMBL/GenBank/DDBJ whole genome shotgun (WGS) entry which is preliminary data.</text>
</comment>
<evidence type="ECO:0000313" key="3">
    <source>
        <dbReference type="Proteomes" id="UP000219559"/>
    </source>
</evidence>
<dbReference type="OrthoDB" id="9810755at2"/>
<dbReference type="PANTHER" id="PTHR40459:SF1">
    <property type="entry name" value="CONSERVED HYPOTHETICAL ALANINE AND LEUCINE RICH PROTEIN"/>
    <property type="match status" value="1"/>
</dbReference>
<protein>
    <recommendedName>
        <fullName evidence="1">DUF2520 domain-containing protein</fullName>
    </recommendedName>
</protein>
<feature type="domain" description="DUF2520" evidence="1">
    <location>
        <begin position="135"/>
        <end position="258"/>
    </location>
</feature>
<sequence length="267" mass="29736">MLIPVLDPKLYFCRMLQVSLIGSGNLAHQLLVALRDLTGVDLVEVTARNTEAIDLLDNDIPLNSDFSKLRPADIYILAVSDAAISPVSEQLGDLPGMLAHTSGSVPMNALMHENRGVFYPLQTFTKGKVVDFSKIPICIEASSRTGMDTLNQLAQKLSEKVTELPSNQRRQLHLAAVMANNFTNHIFYWAERFCIENQLDFTLLHPLIEETVAKMKAVGPFDAQTGPARRGDLNTLQHQLEAMPTPELKQLYQYLSNSIQNTYGKEL</sequence>
<dbReference type="EMBL" id="NBWU01000004">
    <property type="protein sequence ID" value="PCE64117.1"/>
    <property type="molecule type" value="Genomic_DNA"/>
</dbReference>
<dbReference type="Gene3D" id="3.40.50.720">
    <property type="entry name" value="NAD(P)-binding Rossmann-like Domain"/>
    <property type="match status" value="1"/>
</dbReference>
<evidence type="ECO:0000313" key="2">
    <source>
        <dbReference type="EMBL" id="PCE64117.1"/>
    </source>
</evidence>
<dbReference type="AlphaFoldDB" id="A0A2A4G641"/>
<dbReference type="InterPro" id="IPR037108">
    <property type="entry name" value="TM1727-like_C_sf"/>
</dbReference>
<gene>
    <name evidence="2" type="ORF">B7P33_12870</name>
</gene>
<dbReference type="InterPro" id="IPR008927">
    <property type="entry name" value="6-PGluconate_DH-like_C_sf"/>
</dbReference>
<dbReference type="PANTHER" id="PTHR40459">
    <property type="entry name" value="CONSERVED HYPOTHETICAL ALANINE AND LEUCINE RICH PROTEIN"/>
    <property type="match status" value="1"/>
</dbReference>
<evidence type="ECO:0000259" key="1">
    <source>
        <dbReference type="Pfam" id="PF10728"/>
    </source>
</evidence>
<dbReference type="SUPFAM" id="SSF48179">
    <property type="entry name" value="6-phosphogluconate dehydrogenase C-terminal domain-like"/>
    <property type="match status" value="1"/>
</dbReference>
<name>A0A2A4G641_9FLAO</name>
<proteinExistence type="predicted"/>
<dbReference type="Proteomes" id="UP000219559">
    <property type="component" value="Unassembled WGS sequence"/>
</dbReference>
<reference evidence="2 3" key="1">
    <citation type="submission" date="2017-04" db="EMBL/GenBank/DDBJ databases">
        <title>A new member of the family Flavobacteriaceae isolated from ascidians.</title>
        <authorList>
            <person name="Chen L."/>
        </authorList>
    </citation>
    <scope>NUCLEOTIDE SEQUENCE [LARGE SCALE GENOMIC DNA]</scope>
    <source>
        <strain evidence="2 3">HQA918</strain>
    </source>
</reference>